<dbReference type="RefSeq" id="WP_039683756.1">
    <property type="nucleotide sequence ID" value="NZ_CP010028.1"/>
</dbReference>
<keyword evidence="4 15" id="KW-0349">Heme</keyword>
<dbReference type="EC" id="1.14.12.17" evidence="15"/>
<dbReference type="FunFam" id="1.10.490.10:FF:000003">
    <property type="entry name" value="Flavohemoprotein"/>
    <property type="match status" value="1"/>
</dbReference>
<dbReference type="InterPro" id="IPR000971">
    <property type="entry name" value="Globin"/>
</dbReference>
<feature type="binding site" evidence="15">
    <location>
        <position position="190"/>
    </location>
    <ligand>
        <name>FAD</name>
        <dbReference type="ChEBI" id="CHEBI:57692"/>
    </ligand>
</feature>
<dbReference type="CDD" id="cd08922">
    <property type="entry name" value="FHb-globin"/>
    <property type="match status" value="1"/>
</dbReference>
<feature type="binding site" evidence="15">
    <location>
        <begin position="278"/>
        <end position="283"/>
    </location>
    <ligand>
        <name>NADP(+)</name>
        <dbReference type="ChEBI" id="CHEBI:58349"/>
    </ligand>
</feature>
<dbReference type="GO" id="GO:0005344">
    <property type="term" value="F:oxygen carrier activity"/>
    <property type="evidence" value="ECO:0007669"/>
    <property type="project" value="UniProtKB-UniRule"/>
</dbReference>
<feature type="domain" description="Globin" evidence="16">
    <location>
        <begin position="1"/>
        <end position="138"/>
    </location>
</feature>
<dbReference type="SUPFAM" id="SSF63380">
    <property type="entry name" value="Riboflavin synthase domain-like"/>
    <property type="match status" value="1"/>
</dbReference>
<sequence>MLTPDQLSVVKATVPALEAHGETITRHFYASMFAAHPELLNIFNPANQKTGKQARSLAASVLAYAANIDHPERLGGMVGRIAHKHVSLEVLPEHYPIVGEHLLGAIATVLGDAATPEILDAWAAAYGQLADIMIGVERGMYAGAAQQPGGWPGFKPFRVVKKVQESRVIASLVLAPVDGQPLPPFQPGQYLSLQVRVPGGETTQIRQYSLSDAPNGQTYRISVKRELAPEHDPFAPGGLISNHLHDDVGVGDELLVHTPAGDFALQDSDRPVVLLSGGVGITPMLSMLHALAAGNSERPVLFVHAALGRWHHAFRDQVNALAQAHPNIRKVVYYTDVTDEDLAGEHHDETGLIRLETLRPYLPAGEAEFYYCGPEGFTRAVEGILDRLHVPAERRFTETFGPSQDFVPVLTA</sequence>
<evidence type="ECO:0000313" key="19">
    <source>
        <dbReference type="Proteomes" id="UP000030634"/>
    </source>
</evidence>
<dbReference type="Pfam" id="PF00175">
    <property type="entry name" value="NAD_binding_1"/>
    <property type="match status" value="1"/>
</dbReference>
<keyword evidence="12 15" id="KW-0520">NAD</keyword>
<evidence type="ECO:0000256" key="10">
    <source>
        <dbReference type="ARBA" id="ARBA00023002"/>
    </source>
</evidence>
<dbReference type="Gene3D" id="2.40.30.10">
    <property type="entry name" value="Translation factors"/>
    <property type="match status" value="1"/>
</dbReference>
<feature type="region of interest" description="Reductase" evidence="15">
    <location>
        <begin position="149"/>
        <end position="412"/>
    </location>
</feature>
<comment type="cofactor">
    <cofactor evidence="15">
        <name>FAD</name>
        <dbReference type="ChEBI" id="CHEBI:57692"/>
    </cofactor>
    <text evidence="15">Binds 1 FAD per subunit.</text>
</comment>
<feature type="domain" description="FAD-binding FR-type" evidence="17">
    <location>
        <begin position="152"/>
        <end position="266"/>
    </location>
</feature>
<dbReference type="Gene3D" id="3.40.50.80">
    <property type="entry name" value="Nucleotide-binding domain of ferredoxin-NADP reductase (FNR) module"/>
    <property type="match status" value="1"/>
</dbReference>
<evidence type="ECO:0000256" key="15">
    <source>
        <dbReference type="HAMAP-Rule" id="MF_01252"/>
    </source>
</evidence>
<proteinExistence type="inferred from homology"/>
<dbReference type="KEGG" id="dsw:QR90_08200"/>
<evidence type="ECO:0000256" key="13">
    <source>
        <dbReference type="ARBA" id="ARBA00048649"/>
    </source>
</evidence>
<dbReference type="Gene3D" id="1.10.490.10">
    <property type="entry name" value="Globins"/>
    <property type="match status" value="1"/>
</dbReference>
<accession>A0A0A7KG75</accession>
<feature type="site" description="Influences the redox potential of the prosthetic heme and FAD groups" evidence="15">
    <location>
        <position position="84"/>
    </location>
</feature>
<gene>
    <name evidence="15" type="primary">hmp</name>
    <name evidence="18" type="ORF">QR90_08200</name>
</gene>
<evidence type="ECO:0000256" key="1">
    <source>
        <dbReference type="ARBA" id="ARBA00006401"/>
    </source>
</evidence>
<evidence type="ECO:0000256" key="8">
    <source>
        <dbReference type="ARBA" id="ARBA00022827"/>
    </source>
</evidence>
<keyword evidence="10 15" id="KW-0560">Oxidoreductase</keyword>
<dbReference type="GO" id="GO:0046872">
    <property type="term" value="F:metal ion binding"/>
    <property type="evidence" value="ECO:0007669"/>
    <property type="project" value="UniProtKB-KW"/>
</dbReference>
<feature type="active site" description="Charge relay system" evidence="15">
    <location>
        <position position="137"/>
    </location>
</feature>
<dbReference type="HOGENOM" id="CLU_003827_12_0_0"/>
<dbReference type="InterPro" id="IPR008333">
    <property type="entry name" value="Cbr1-like_FAD-bd_dom"/>
</dbReference>
<keyword evidence="5 15" id="KW-0561">Oxygen transport</keyword>
<dbReference type="FunFam" id="2.40.30.10:FF:000034">
    <property type="entry name" value="Flavohemoprotein"/>
    <property type="match status" value="1"/>
</dbReference>
<feature type="active site" description="Charge relay system" evidence="15">
    <location>
        <position position="95"/>
    </location>
</feature>
<evidence type="ECO:0000313" key="18">
    <source>
        <dbReference type="EMBL" id="AIZ45100.1"/>
    </source>
</evidence>
<dbReference type="GO" id="GO:0046210">
    <property type="term" value="P:nitric oxide catabolic process"/>
    <property type="evidence" value="ECO:0007669"/>
    <property type="project" value="TreeGrafter"/>
</dbReference>
<dbReference type="NCBIfam" id="NF009805">
    <property type="entry name" value="PRK13289.1"/>
    <property type="match status" value="1"/>
</dbReference>
<comment type="cofactor">
    <cofactor evidence="15">
        <name>heme b</name>
        <dbReference type="ChEBI" id="CHEBI:60344"/>
    </cofactor>
    <text evidence="15">Binds 1 heme b (iron(II)-protoporphyrin IX) group per subunit.</text>
</comment>
<dbReference type="EMBL" id="CP010028">
    <property type="protein sequence ID" value="AIZ45100.1"/>
    <property type="molecule type" value="Genomic_DNA"/>
</dbReference>
<dbReference type="InterPro" id="IPR017938">
    <property type="entry name" value="Riboflavin_synthase-like_b-brl"/>
</dbReference>
<comment type="domain">
    <text evidence="15">Consists of two distinct domains; an N-terminal heme-containing oxygen-binding domain and a C-terminal reductase domain with binding sites for FAD and NAD(P)H.</text>
</comment>
<dbReference type="GO" id="GO:0019825">
    <property type="term" value="F:oxygen binding"/>
    <property type="evidence" value="ECO:0007669"/>
    <property type="project" value="InterPro"/>
</dbReference>
<dbReference type="Pfam" id="PF00970">
    <property type="entry name" value="FAD_binding_6"/>
    <property type="match status" value="1"/>
</dbReference>
<dbReference type="CDD" id="cd06184">
    <property type="entry name" value="flavohem_like_fad_nad_binding"/>
    <property type="match status" value="1"/>
</dbReference>
<dbReference type="STRING" id="1182571.QR90_08200"/>
<evidence type="ECO:0000256" key="9">
    <source>
        <dbReference type="ARBA" id="ARBA00022857"/>
    </source>
</evidence>
<keyword evidence="11 15" id="KW-0408">Iron</keyword>
<keyword evidence="9 15" id="KW-0521">NADP</keyword>
<dbReference type="InterPro" id="IPR017927">
    <property type="entry name" value="FAD-bd_FR_type"/>
</dbReference>
<evidence type="ECO:0000259" key="16">
    <source>
        <dbReference type="PROSITE" id="PS01033"/>
    </source>
</evidence>
<evidence type="ECO:0000256" key="3">
    <source>
        <dbReference type="ARBA" id="ARBA00022448"/>
    </source>
</evidence>
<keyword evidence="6 15" id="KW-0285">Flavoprotein</keyword>
<feature type="site" description="Influences the redox potential of the prosthetic heme and FAD groups" evidence="15">
    <location>
        <position position="398"/>
    </location>
</feature>
<evidence type="ECO:0000256" key="14">
    <source>
        <dbReference type="ARBA" id="ARBA00049433"/>
    </source>
</evidence>
<comment type="similarity">
    <text evidence="1 15">In the C-terminal section; belongs to the flavoprotein pyridine nucleotide cytochrome reductase family.</text>
</comment>
<comment type="catalytic activity">
    <reaction evidence="13 15">
        <text>2 nitric oxide + NADH + 2 O2 = 2 nitrate + NAD(+) + H(+)</text>
        <dbReference type="Rhea" id="RHEA:19469"/>
        <dbReference type="ChEBI" id="CHEBI:15378"/>
        <dbReference type="ChEBI" id="CHEBI:15379"/>
        <dbReference type="ChEBI" id="CHEBI:16480"/>
        <dbReference type="ChEBI" id="CHEBI:17632"/>
        <dbReference type="ChEBI" id="CHEBI:57540"/>
        <dbReference type="ChEBI" id="CHEBI:57945"/>
        <dbReference type="EC" id="1.14.12.17"/>
    </reaction>
</comment>
<dbReference type="PROSITE" id="PS01033">
    <property type="entry name" value="GLOBIN"/>
    <property type="match status" value="1"/>
</dbReference>
<dbReference type="InterPro" id="IPR012292">
    <property type="entry name" value="Globin/Proto"/>
</dbReference>
<name>A0A0A7KG75_9DEIO</name>
<dbReference type="Proteomes" id="UP000030634">
    <property type="component" value="Chromosome"/>
</dbReference>
<dbReference type="PROSITE" id="PS51384">
    <property type="entry name" value="FAD_FR"/>
    <property type="match status" value="1"/>
</dbReference>
<evidence type="ECO:0000256" key="7">
    <source>
        <dbReference type="ARBA" id="ARBA00022723"/>
    </source>
</evidence>
<evidence type="ECO:0000256" key="12">
    <source>
        <dbReference type="ARBA" id="ARBA00023027"/>
    </source>
</evidence>
<dbReference type="InterPro" id="IPR023950">
    <property type="entry name" value="Hmp"/>
</dbReference>
<evidence type="ECO:0000256" key="11">
    <source>
        <dbReference type="ARBA" id="ARBA00023004"/>
    </source>
</evidence>
<feature type="binding site" evidence="15">
    <location>
        <begin position="206"/>
        <end position="209"/>
    </location>
    <ligand>
        <name>FAD</name>
        <dbReference type="ChEBI" id="CHEBI:57692"/>
    </ligand>
</feature>
<comment type="similarity">
    <text evidence="2 15">Belongs to the globin family. Two-domain flavohemoproteins subfamily.</text>
</comment>
<dbReference type="GO" id="GO:0008941">
    <property type="term" value="F:nitric oxide dioxygenase NAD(P)H activity"/>
    <property type="evidence" value="ECO:0007669"/>
    <property type="project" value="UniProtKB-UniRule"/>
</dbReference>
<evidence type="ECO:0000256" key="2">
    <source>
        <dbReference type="ARBA" id="ARBA00008414"/>
    </source>
</evidence>
<dbReference type="SUPFAM" id="SSF52343">
    <property type="entry name" value="Ferredoxin reductase-like, C-terminal NADP-linked domain"/>
    <property type="match status" value="1"/>
</dbReference>
<dbReference type="InterPro" id="IPR039261">
    <property type="entry name" value="FNR_nucleotide-bd"/>
</dbReference>
<dbReference type="HAMAP" id="MF_01252">
    <property type="entry name" value="Hmp"/>
    <property type="match status" value="1"/>
</dbReference>
<reference evidence="19" key="1">
    <citation type="submission" date="2014-11" db="EMBL/GenBank/DDBJ databases">
        <title>Hymenobacter sp. DG25B genome submission.</title>
        <authorList>
            <person name="Jung H.-Y."/>
            <person name="Kim M.K."/>
            <person name="Srinivasan S."/>
            <person name="Lim S."/>
        </authorList>
    </citation>
    <scope>NUCLEOTIDE SEQUENCE [LARGE SCALE GENOMIC DNA]</scope>
    <source>
        <strain evidence="19">DY59</strain>
    </source>
</reference>
<dbReference type="SUPFAM" id="SSF46458">
    <property type="entry name" value="Globin-like"/>
    <property type="match status" value="1"/>
</dbReference>
<evidence type="ECO:0000259" key="17">
    <source>
        <dbReference type="PROSITE" id="PS51384"/>
    </source>
</evidence>
<dbReference type="GO" id="GO:0071500">
    <property type="term" value="P:cellular response to nitrosative stress"/>
    <property type="evidence" value="ECO:0007669"/>
    <property type="project" value="TreeGrafter"/>
</dbReference>
<dbReference type="FunFam" id="3.40.50.80:FF:000010">
    <property type="entry name" value="Flavohemoprotein"/>
    <property type="match status" value="1"/>
</dbReference>
<keyword evidence="7 15" id="KW-0479">Metal-binding</keyword>
<evidence type="ECO:0000256" key="6">
    <source>
        <dbReference type="ARBA" id="ARBA00022630"/>
    </source>
</evidence>
<dbReference type="Pfam" id="PF00042">
    <property type="entry name" value="Globin"/>
    <property type="match status" value="1"/>
</dbReference>
<dbReference type="InterPro" id="IPR001433">
    <property type="entry name" value="OxRdtase_FAD/NAD-bd"/>
</dbReference>
<dbReference type="AlphaFoldDB" id="A0A0A7KG75"/>
<dbReference type="PANTHER" id="PTHR43396">
    <property type="entry name" value="FLAVOHEMOPROTEIN"/>
    <property type="match status" value="1"/>
</dbReference>
<dbReference type="GO" id="GO:0071949">
    <property type="term" value="F:FAD binding"/>
    <property type="evidence" value="ECO:0007669"/>
    <property type="project" value="InterPro"/>
</dbReference>
<organism evidence="18 19">
    <name type="scientific">Deinococcus radiopugnans</name>
    <dbReference type="NCBI Taxonomy" id="57497"/>
    <lineage>
        <taxon>Bacteria</taxon>
        <taxon>Thermotogati</taxon>
        <taxon>Deinococcota</taxon>
        <taxon>Deinococci</taxon>
        <taxon>Deinococcales</taxon>
        <taxon>Deinococcaceae</taxon>
        <taxon>Deinococcus</taxon>
    </lineage>
</organism>
<feature type="binding site" description="proximal binding residue" evidence="15">
    <location>
        <position position="85"/>
    </location>
    <ligand>
        <name>heme b</name>
        <dbReference type="ChEBI" id="CHEBI:60344"/>
    </ligand>
    <ligandPart>
        <name>Fe</name>
        <dbReference type="ChEBI" id="CHEBI:18248"/>
    </ligandPart>
</feature>
<dbReference type="InterPro" id="IPR009050">
    <property type="entry name" value="Globin-like_sf"/>
</dbReference>
<feature type="binding site" evidence="15">
    <location>
        <begin position="399"/>
        <end position="402"/>
    </location>
    <ligand>
        <name>FAD</name>
        <dbReference type="ChEBI" id="CHEBI:57692"/>
    </ligand>
</feature>
<feature type="site" description="Involved in heme-bound ligand stabilization and O-O bond activation" evidence="15">
    <location>
        <position position="29"/>
    </location>
</feature>
<keyword evidence="8 15" id="KW-0274">FAD</keyword>
<dbReference type="PANTHER" id="PTHR43396:SF3">
    <property type="entry name" value="FLAVOHEMOPROTEIN"/>
    <property type="match status" value="1"/>
</dbReference>
<protein>
    <recommendedName>
        <fullName evidence="15">Flavohemoprotein</fullName>
    </recommendedName>
    <alternativeName>
        <fullName evidence="15">Flavohemoglobin</fullName>
    </alternativeName>
    <alternativeName>
        <fullName evidence="15">Hemoglobin-like protein</fullName>
    </alternativeName>
    <alternativeName>
        <fullName evidence="15">Nitric oxide dioxygenase</fullName>
        <shortName evidence="15">NO oxygenase</shortName>
        <shortName evidence="15">NOD</shortName>
        <ecNumber evidence="15">1.14.12.17</ecNumber>
    </alternativeName>
</protein>
<evidence type="ECO:0000256" key="4">
    <source>
        <dbReference type="ARBA" id="ARBA00022617"/>
    </source>
</evidence>
<evidence type="ECO:0000256" key="5">
    <source>
        <dbReference type="ARBA" id="ARBA00022621"/>
    </source>
</evidence>
<dbReference type="GO" id="GO:0020037">
    <property type="term" value="F:heme binding"/>
    <property type="evidence" value="ECO:0007669"/>
    <property type="project" value="InterPro"/>
</dbReference>
<keyword evidence="3 15" id="KW-0813">Transport</keyword>
<comment type="catalytic activity">
    <reaction evidence="14 15">
        <text>2 nitric oxide + NADPH + 2 O2 = 2 nitrate + NADP(+) + H(+)</text>
        <dbReference type="Rhea" id="RHEA:19465"/>
        <dbReference type="ChEBI" id="CHEBI:15378"/>
        <dbReference type="ChEBI" id="CHEBI:15379"/>
        <dbReference type="ChEBI" id="CHEBI:16480"/>
        <dbReference type="ChEBI" id="CHEBI:17632"/>
        <dbReference type="ChEBI" id="CHEBI:57783"/>
        <dbReference type="ChEBI" id="CHEBI:58349"/>
        <dbReference type="EC" id="1.14.12.17"/>
    </reaction>
</comment>